<dbReference type="HOGENOM" id="CLU_133113_0_0_9"/>
<dbReference type="RefSeq" id="WP_015943288.1">
    <property type="nucleotide sequence ID" value="NC_011830.1"/>
</dbReference>
<evidence type="ECO:0000256" key="2">
    <source>
        <dbReference type="ARBA" id="ARBA00023284"/>
    </source>
</evidence>
<reference evidence="5 6" key="1">
    <citation type="journal article" date="2012" name="BMC Microbiol.">
        <title>Genome sequence of Desulfitobacterium hafniense DCB-2, a Gram-positive anaerobe capable of dehalogenation and metal reduction.</title>
        <authorList>
            <person name="Kim S.H."/>
            <person name="Harzman C."/>
            <person name="Davis J.K."/>
            <person name="Hutcheson R."/>
            <person name="Broderick J.B."/>
            <person name="Marsh T.L."/>
            <person name="Tiedje J.M."/>
        </authorList>
    </citation>
    <scope>NUCLEOTIDE SEQUENCE [LARGE SCALE GENOMIC DNA]</scope>
    <source>
        <strain evidence="6">DSM 10664 / DCB-2</strain>
    </source>
</reference>
<dbReference type="GO" id="GO:0045454">
    <property type="term" value="P:cell redox homeostasis"/>
    <property type="evidence" value="ECO:0007669"/>
    <property type="project" value="TreeGrafter"/>
</dbReference>
<feature type="domain" description="Thioredoxin" evidence="4">
    <location>
        <begin position="40"/>
        <end position="178"/>
    </location>
</feature>
<dbReference type="InterPro" id="IPR013766">
    <property type="entry name" value="Thioredoxin_domain"/>
</dbReference>
<dbReference type="CDD" id="cd02947">
    <property type="entry name" value="TRX_family"/>
    <property type="match status" value="1"/>
</dbReference>
<keyword evidence="2" id="KW-0676">Redox-active center</keyword>
<keyword evidence="3" id="KW-0472">Membrane</keyword>
<dbReference type="PROSITE" id="PS51352">
    <property type="entry name" value="THIOREDOXIN_2"/>
    <property type="match status" value="1"/>
</dbReference>
<keyword evidence="3" id="KW-0812">Transmembrane</keyword>
<protein>
    <submittedName>
        <fullName evidence="5">Thioredoxin domain protein</fullName>
    </submittedName>
</protein>
<evidence type="ECO:0000259" key="4">
    <source>
        <dbReference type="PROSITE" id="PS51352"/>
    </source>
</evidence>
<evidence type="ECO:0000256" key="3">
    <source>
        <dbReference type="SAM" id="Phobius"/>
    </source>
</evidence>
<dbReference type="AlphaFoldDB" id="B8G159"/>
<dbReference type="Proteomes" id="UP000007726">
    <property type="component" value="Chromosome"/>
</dbReference>
<gene>
    <name evidence="5" type="ordered locus">Dhaf_1217</name>
</gene>
<dbReference type="Gene3D" id="3.40.30.10">
    <property type="entry name" value="Glutaredoxin"/>
    <property type="match status" value="1"/>
</dbReference>
<dbReference type="InterPro" id="IPR036249">
    <property type="entry name" value="Thioredoxin-like_sf"/>
</dbReference>
<dbReference type="PANTHER" id="PTHR45663:SF11">
    <property type="entry name" value="GEO12009P1"/>
    <property type="match status" value="1"/>
</dbReference>
<keyword evidence="3" id="KW-1133">Transmembrane helix</keyword>
<accession>B8G159</accession>
<evidence type="ECO:0000313" key="6">
    <source>
        <dbReference type="Proteomes" id="UP000007726"/>
    </source>
</evidence>
<dbReference type="EMBL" id="CP001336">
    <property type="protein sequence ID" value="ACL19274.1"/>
    <property type="molecule type" value="Genomic_DNA"/>
</dbReference>
<dbReference type="Pfam" id="PF00085">
    <property type="entry name" value="Thioredoxin"/>
    <property type="match status" value="1"/>
</dbReference>
<evidence type="ECO:0000313" key="5">
    <source>
        <dbReference type="EMBL" id="ACL19274.1"/>
    </source>
</evidence>
<dbReference type="GO" id="GO:0015035">
    <property type="term" value="F:protein-disulfide reductase activity"/>
    <property type="evidence" value="ECO:0007669"/>
    <property type="project" value="TreeGrafter"/>
</dbReference>
<name>B8G159_DESHD</name>
<dbReference type="SUPFAM" id="SSF52833">
    <property type="entry name" value="Thioredoxin-like"/>
    <property type="match status" value="1"/>
</dbReference>
<feature type="transmembrane region" description="Helical" evidence="3">
    <location>
        <begin position="12"/>
        <end position="32"/>
    </location>
</feature>
<proteinExistence type="inferred from homology"/>
<comment type="similarity">
    <text evidence="1">Belongs to the thioredoxin family.</text>
</comment>
<dbReference type="PANTHER" id="PTHR45663">
    <property type="entry name" value="GEO12009P1"/>
    <property type="match status" value="1"/>
</dbReference>
<dbReference type="GO" id="GO:0005829">
    <property type="term" value="C:cytosol"/>
    <property type="evidence" value="ECO:0007669"/>
    <property type="project" value="TreeGrafter"/>
</dbReference>
<evidence type="ECO:0000256" key="1">
    <source>
        <dbReference type="ARBA" id="ARBA00008987"/>
    </source>
</evidence>
<organism evidence="5 6">
    <name type="scientific">Desulfitobacterium hafniense (strain DSM 10664 / DCB-2)</name>
    <dbReference type="NCBI Taxonomy" id="272564"/>
    <lineage>
        <taxon>Bacteria</taxon>
        <taxon>Bacillati</taxon>
        <taxon>Bacillota</taxon>
        <taxon>Clostridia</taxon>
        <taxon>Eubacteriales</taxon>
        <taxon>Desulfitobacteriaceae</taxon>
        <taxon>Desulfitobacterium</taxon>
    </lineage>
</organism>
<sequence>MGENENRKSNRIVLKIVIPLLLLSIVAGIWAMKNSDSGLASESNINPDFALHVTQELELEKLKSYGVPVVIDFGADSCIPCKEMAPVLKELNEELQGRAIVKFVDVWKYEEFAKGYPINLIPTQIFIDAEGQPYKPKDPEATQMTLYSLRETGEHVFTTHEGGLTKNQLLEILKEMGLE</sequence>
<dbReference type="KEGG" id="dhd:Dhaf_1217"/>